<comment type="caution">
    <text evidence="2">The sequence shown here is derived from an EMBL/GenBank/DDBJ whole genome shotgun (WGS) entry which is preliminary data.</text>
</comment>
<dbReference type="InterPro" id="IPR010744">
    <property type="entry name" value="Phage_CI_N"/>
</dbReference>
<gene>
    <name evidence="2" type="ORF">BWK73_26755</name>
</gene>
<name>A0A1Y1QKX5_9GAMM</name>
<dbReference type="Proteomes" id="UP000192491">
    <property type="component" value="Unassembled WGS sequence"/>
</dbReference>
<sequence>MDDVFERMVAAAKKNKGCVGHGDISTLLNVSPQVITNWSKRKVPRSQVATIASVLGVTTDWLLTGKELPNTPPLAANEVALSRQEQIILELFRDLTDNQKTEAVRSLEAQKQQNDKLWEELSKIKGKKAG</sequence>
<dbReference type="GO" id="GO:0003677">
    <property type="term" value="F:DNA binding"/>
    <property type="evidence" value="ECO:0007669"/>
    <property type="project" value="InterPro"/>
</dbReference>
<dbReference type="AlphaFoldDB" id="A0A1Y1QKX5"/>
<dbReference type="Pfam" id="PF07022">
    <property type="entry name" value="Phage_CI_repr"/>
    <property type="match status" value="1"/>
</dbReference>
<dbReference type="GO" id="GO:0045892">
    <property type="term" value="P:negative regulation of DNA-templated transcription"/>
    <property type="evidence" value="ECO:0007669"/>
    <property type="project" value="InterPro"/>
</dbReference>
<accession>A0A1Y1QKX5</accession>
<dbReference type="InterPro" id="IPR010982">
    <property type="entry name" value="Lambda_DNA-bd_dom_sf"/>
</dbReference>
<evidence type="ECO:0000259" key="1">
    <source>
        <dbReference type="Pfam" id="PF07022"/>
    </source>
</evidence>
<dbReference type="EMBL" id="MTEJ01000192">
    <property type="protein sequence ID" value="OQX07919.1"/>
    <property type="molecule type" value="Genomic_DNA"/>
</dbReference>
<evidence type="ECO:0000313" key="2">
    <source>
        <dbReference type="EMBL" id="OQX07919.1"/>
    </source>
</evidence>
<organism evidence="2 3">
    <name type="scientific">Thiothrix lacustris</name>
    <dbReference type="NCBI Taxonomy" id="525917"/>
    <lineage>
        <taxon>Bacteria</taxon>
        <taxon>Pseudomonadati</taxon>
        <taxon>Pseudomonadota</taxon>
        <taxon>Gammaproteobacteria</taxon>
        <taxon>Thiotrichales</taxon>
        <taxon>Thiotrichaceae</taxon>
        <taxon>Thiothrix</taxon>
    </lineage>
</organism>
<protein>
    <recommendedName>
        <fullName evidence="1">Bacteriophage CI repressor N-terminal domain-containing protein</fullName>
    </recommendedName>
</protein>
<proteinExistence type="predicted"/>
<feature type="domain" description="Bacteriophage CI repressor N-terminal" evidence="1">
    <location>
        <begin position="17"/>
        <end position="69"/>
    </location>
</feature>
<reference evidence="2 3" key="1">
    <citation type="submission" date="2017-01" db="EMBL/GenBank/DDBJ databases">
        <title>Novel large sulfur bacteria in the metagenomes of groundwater-fed chemosynthetic microbial mats in the Lake Huron basin.</title>
        <authorList>
            <person name="Sharrar A.M."/>
            <person name="Flood B.E."/>
            <person name="Bailey J.V."/>
            <person name="Jones D.S."/>
            <person name="Biddanda B."/>
            <person name="Ruberg S.A."/>
            <person name="Marcus D.N."/>
            <person name="Dick G.J."/>
        </authorList>
    </citation>
    <scope>NUCLEOTIDE SEQUENCE [LARGE SCALE GENOMIC DNA]</scope>
    <source>
        <strain evidence="2">A8</strain>
    </source>
</reference>
<dbReference type="Gene3D" id="1.10.260.40">
    <property type="entry name" value="lambda repressor-like DNA-binding domains"/>
    <property type="match status" value="1"/>
</dbReference>
<evidence type="ECO:0000313" key="3">
    <source>
        <dbReference type="Proteomes" id="UP000192491"/>
    </source>
</evidence>